<accession>A0A815ZU55</accession>
<dbReference type="OrthoDB" id="292964at2759"/>
<dbReference type="InterPro" id="IPR001394">
    <property type="entry name" value="Peptidase_C19_UCH"/>
</dbReference>
<keyword evidence="5" id="KW-0833">Ubl conjugation pathway</keyword>
<evidence type="ECO:0000256" key="1">
    <source>
        <dbReference type="ARBA" id="ARBA00000707"/>
    </source>
</evidence>
<dbReference type="Gene3D" id="3.90.70.10">
    <property type="entry name" value="Cysteine proteinases"/>
    <property type="match status" value="1"/>
</dbReference>
<evidence type="ECO:0000313" key="10">
    <source>
        <dbReference type="EMBL" id="CAF4459867.1"/>
    </source>
</evidence>
<comment type="similarity">
    <text evidence="2">Belongs to the peptidase C19 family.</text>
</comment>
<protein>
    <recommendedName>
        <fullName evidence="3">ubiquitinyl hydrolase 1</fullName>
        <ecNumber evidence="3">3.4.19.12</ecNumber>
    </recommendedName>
</protein>
<feature type="non-terminal residue" evidence="9">
    <location>
        <position position="1"/>
    </location>
</feature>
<evidence type="ECO:0000313" key="9">
    <source>
        <dbReference type="EMBL" id="CAF1588684.1"/>
    </source>
</evidence>
<reference evidence="9" key="1">
    <citation type="submission" date="2021-02" db="EMBL/GenBank/DDBJ databases">
        <authorList>
            <person name="Nowell W R."/>
        </authorList>
    </citation>
    <scope>NUCLEOTIDE SEQUENCE</scope>
</reference>
<evidence type="ECO:0000256" key="3">
    <source>
        <dbReference type="ARBA" id="ARBA00012759"/>
    </source>
</evidence>
<keyword evidence="6" id="KW-0378">Hydrolase</keyword>
<keyword evidence="4" id="KW-0645">Protease</keyword>
<evidence type="ECO:0000256" key="7">
    <source>
        <dbReference type="ARBA" id="ARBA00022807"/>
    </source>
</evidence>
<dbReference type="EC" id="3.4.19.12" evidence="3"/>
<evidence type="ECO:0000256" key="6">
    <source>
        <dbReference type="ARBA" id="ARBA00022801"/>
    </source>
</evidence>
<evidence type="ECO:0000256" key="5">
    <source>
        <dbReference type="ARBA" id="ARBA00022786"/>
    </source>
</evidence>
<dbReference type="InterPro" id="IPR018200">
    <property type="entry name" value="USP_CS"/>
</dbReference>
<dbReference type="InterPro" id="IPR028889">
    <property type="entry name" value="USP"/>
</dbReference>
<comment type="caution">
    <text evidence="9">The sequence shown here is derived from an EMBL/GenBank/DDBJ whole genome shotgun (WGS) entry which is preliminary data.</text>
</comment>
<dbReference type="Proteomes" id="UP000663829">
    <property type="component" value="Unassembled WGS sequence"/>
</dbReference>
<dbReference type="GO" id="GO:0004843">
    <property type="term" value="F:cysteine-type deubiquitinase activity"/>
    <property type="evidence" value="ECO:0007669"/>
    <property type="project" value="UniProtKB-EC"/>
</dbReference>
<dbReference type="GO" id="GO:0006508">
    <property type="term" value="P:proteolysis"/>
    <property type="evidence" value="ECO:0007669"/>
    <property type="project" value="UniProtKB-KW"/>
</dbReference>
<dbReference type="InterPro" id="IPR038765">
    <property type="entry name" value="Papain-like_cys_pep_sf"/>
</dbReference>
<evidence type="ECO:0000256" key="2">
    <source>
        <dbReference type="ARBA" id="ARBA00009085"/>
    </source>
</evidence>
<dbReference type="Pfam" id="PF00443">
    <property type="entry name" value="UCH"/>
    <property type="match status" value="1"/>
</dbReference>
<sequence length="90" mass="9924">LGGLSNLGNTCFMNSALQCLSNVPQLTKYFLTSPTNSGTHGEILVGTAVCTRVNIVKWCVGTCEKYIPRVTPGELVMKTFRVIFFARDHR</sequence>
<gene>
    <name evidence="9" type="ORF">GPM918_LOCUS41607</name>
    <name evidence="10" type="ORF">SRO942_LOCUS42690</name>
</gene>
<keyword evidence="7" id="KW-0788">Thiol protease</keyword>
<evidence type="ECO:0000259" key="8">
    <source>
        <dbReference type="PROSITE" id="PS50235"/>
    </source>
</evidence>
<dbReference type="AlphaFoldDB" id="A0A815ZU55"/>
<dbReference type="PANTHER" id="PTHR21646">
    <property type="entry name" value="UBIQUITIN CARBOXYL-TERMINAL HYDROLASE"/>
    <property type="match status" value="1"/>
</dbReference>
<dbReference type="PROSITE" id="PS00972">
    <property type="entry name" value="USP_1"/>
    <property type="match status" value="1"/>
</dbReference>
<dbReference type="PROSITE" id="PS50235">
    <property type="entry name" value="USP_3"/>
    <property type="match status" value="1"/>
</dbReference>
<evidence type="ECO:0000256" key="4">
    <source>
        <dbReference type="ARBA" id="ARBA00022670"/>
    </source>
</evidence>
<keyword evidence="11" id="KW-1185">Reference proteome</keyword>
<name>A0A815ZU55_9BILA</name>
<proteinExistence type="inferred from homology"/>
<dbReference type="Proteomes" id="UP000681722">
    <property type="component" value="Unassembled WGS sequence"/>
</dbReference>
<evidence type="ECO:0000313" key="11">
    <source>
        <dbReference type="Proteomes" id="UP000663829"/>
    </source>
</evidence>
<dbReference type="GO" id="GO:0016579">
    <property type="term" value="P:protein deubiquitination"/>
    <property type="evidence" value="ECO:0007669"/>
    <property type="project" value="InterPro"/>
</dbReference>
<dbReference type="EMBL" id="CAJOBC010099293">
    <property type="protein sequence ID" value="CAF4459867.1"/>
    <property type="molecule type" value="Genomic_DNA"/>
</dbReference>
<dbReference type="PANTHER" id="PTHR21646:SF24">
    <property type="entry name" value="UBIQUITIN CARBOXYL-TERMINAL HYDROLASE"/>
    <property type="match status" value="1"/>
</dbReference>
<dbReference type="EMBL" id="CAJNOQ010033185">
    <property type="protein sequence ID" value="CAF1588684.1"/>
    <property type="molecule type" value="Genomic_DNA"/>
</dbReference>
<organism evidence="9 11">
    <name type="scientific">Didymodactylos carnosus</name>
    <dbReference type="NCBI Taxonomy" id="1234261"/>
    <lineage>
        <taxon>Eukaryota</taxon>
        <taxon>Metazoa</taxon>
        <taxon>Spiralia</taxon>
        <taxon>Gnathifera</taxon>
        <taxon>Rotifera</taxon>
        <taxon>Eurotatoria</taxon>
        <taxon>Bdelloidea</taxon>
        <taxon>Philodinida</taxon>
        <taxon>Philodinidae</taxon>
        <taxon>Didymodactylos</taxon>
    </lineage>
</organism>
<feature type="domain" description="USP" evidence="8">
    <location>
        <begin position="2"/>
        <end position="90"/>
    </location>
</feature>
<dbReference type="InterPro" id="IPR050185">
    <property type="entry name" value="Ub_carboxyl-term_hydrolase"/>
</dbReference>
<dbReference type="SUPFAM" id="SSF54001">
    <property type="entry name" value="Cysteine proteinases"/>
    <property type="match status" value="1"/>
</dbReference>
<comment type="catalytic activity">
    <reaction evidence="1">
        <text>Thiol-dependent hydrolysis of ester, thioester, amide, peptide and isopeptide bonds formed by the C-terminal Gly of ubiquitin (a 76-residue protein attached to proteins as an intracellular targeting signal).</text>
        <dbReference type="EC" id="3.4.19.12"/>
    </reaction>
</comment>